<dbReference type="Gene3D" id="3.30.1330.20">
    <property type="entry name" value="Tubulin/FtsZ, C-terminal domain"/>
    <property type="match status" value="1"/>
</dbReference>
<dbReference type="SUPFAM" id="SSF52490">
    <property type="entry name" value="Tubulin nucleotide-binding domain-like"/>
    <property type="match status" value="1"/>
</dbReference>
<name>A0AAN7SEW8_9COLE</name>
<protein>
    <recommendedName>
        <fullName evidence="10">Tubulin alpha chain</fullName>
    </recommendedName>
</protein>
<dbReference type="FunFam" id="3.30.1330.20:FF:000001">
    <property type="entry name" value="Tubulin alpha chain"/>
    <property type="match status" value="1"/>
</dbReference>
<evidence type="ECO:0000256" key="3">
    <source>
        <dbReference type="ARBA" id="ARBA00022701"/>
    </source>
</evidence>
<dbReference type="InterPro" id="IPR023123">
    <property type="entry name" value="Tubulin_C"/>
</dbReference>
<dbReference type="InterPro" id="IPR018316">
    <property type="entry name" value="Tubulin/FtsZ_2-layer-sand-dom"/>
</dbReference>
<keyword evidence="7" id="KW-0460">Magnesium</keyword>
<evidence type="ECO:0000256" key="7">
    <source>
        <dbReference type="ARBA" id="ARBA00022842"/>
    </source>
</evidence>
<dbReference type="PRINTS" id="PR01162">
    <property type="entry name" value="ALPHATUBULIN"/>
</dbReference>
<keyword evidence="6" id="KW-0378">Hydrolase</keyword>
<evidence type="ECO:0000256" key="4">
    <source>
        <dbReference type="ARBA" id="ARBA00022723"/>
    </source>
</evidence>
<comment type="subunit">
    <text evidence="2 10">Dimer of alpha and beta chains. A typical microtubule is a hollow water-filled tube with an outer diameter of 25 nm and an inner diameter of 15 nM. Alpha-beta heterodimers associate head-to-tail to form protofilaments running lengthwise along the microtubule wall with the beta-tubulin subunit facing the microtubule plus end conferring a structural polarity. Microtubules usually have 13 protofilaments but different protofilament numbers can be found in some organisms and specialized cells.</text>
</comment>
<dbReference type="Gene3D" id="3.40.50.1440">
    <property type="entry name" value="Tubulin/FtsZ, GTPase domain"/>
    <property type="match status" value="1"/>
</dbReference>
<comment type="function">
    <text evidence="10">Tubulin is the major constituent of microtubules, a cylinder consisting of laterally associated linear protofilaments composed of alpha- and beta-tubulin heterodimers. Microtubules grow by the addition of GTP-tubulin dimers to the microtubule end, where a stabilizing cap forms. Below the cap, tubulin dimers are in GDP-bound state, owing to GTPase activity of alpha-tubulin.</text>
</comment>
<dbReference type="SMART" id="SM00865">
    <property type="entry name" value="Tubulin_C"/>
    <property type="match status" value="1"/>
</dbReference>
<dbReference type="InterPro" id="IPR003008">
    <property type="entry name" value="Tubulin_FtsZ_GTPase"/>
</dbReference>
<evidence type="ECO:0000256" key="10">
    <source>
        <dbReference type="RuleBase" id="RU000352"/>
    </source>
</evidence>
<keyword evidence="4" id="KW-0479">Metal-binding</keyword>
<dbReference type="PRINTS" id="PR01161">
    <property type="entry name" value="TUBULIN"/>
</dbReference>
<dbReference type="AlphaFoldDB" id="A0AAN7SEW8"/>
<evidence type="ECO:0000256" key="1">
    <source>
        <dbReference type="ARBA" id="ARBA00009636"/>
    </source>
</evidence>
<dbReference type="SMART" id="SM00864">
    <property type="entry name" value="Tubulin"/>
    <property type="match status" value="1"/>
</dbReference>
<dbReference type="Pfam" id="PF00091">
    <property type="entry name" value="Tubulin"/>
    <property type="match status" value="1"/>
</dbReference>
<dbReference type="GO" id="GO:0016787">
    <property type="term" value="F:hydrolase activity"/>
    <property type="evidence" value="ECO:0007669"/>
    <property type="project" value="UniProtKB-KW"/>
</dbReference>
<sequence>MREVLSVHIGQSGIQIGNACWELYCLEHGIQPDGYIPTEKEDYTDDSFNTFFYECKSGKYVPRAMFVDLEPTVVDEVRTGTYRHLFHPEQLISGKEDAANNYARGHYTVGKEMIDLVLDRLRKLSDNCTGLQGFIIFHSFGGGTGSGFTSLLMESLSIDYGKKAKLELAIYPAPQISTSVVEPYNSVLTTHTTLEHSDCAFMIDNEAVYDVCRKNLDIERPTYTNLNRIVSQIVSSITASLRFDGALNVDLTEFQTNLVPYPRIHFPLVTYAPIVTTEKVHHEPLTVMDITNACFEPYNQMVKCDPRHGKYMACCMLYRGDVVPKDVNAAIATIKSKRAIQFVDWCPTGFKVGINYQPPTVVPGGDLAKVQRGVCMLSNTTAIAEAWSRLDQKFDLMYAKRAFVHWYVGEGMEEGEFTDARENVAGLEKDYEEVGFDTDENGGEY</sequence>
<dbReference type="Pfam" id="PF03953">
    <property type="entry name" value="Tubulin_C"/>
    <property type="match status" value="1"/>
</dbReference>
<dbReference type="FunFam" id="1.10.287.600:FF:000005">
    <property type="entry name" value="Tubulin alpha chain"/>
    <property type="match status" value="1"/>
</dbReference>
<evidence type="ECO:0000256" key="5">
    <source>
        <dbReference type="ARBA" id="ARBA00022741"/>
    </source>
</evidence>
<evidence type="ECO:0000259" key="12">
    <source>
        <dbReference type="SMART" id="SM00865"/>
    </source>
</evidence>
<keyword evidence="8 10" id="KW-0342">GTP-binding</keyword>
<feature type="domain" description="Tubulin/FtsZ 2-layer sandwich" evidence="12">
    <location>
        <begin position="247"/>
        <end position="392"/>
    </location>
</feature>
<dbReference type="InterPro" id="IPR017975">
    <property type="entry name" value="Tubulin_CS"/>
</dbReference>
<evidence type="ECO:0000313" key="13">
    <source>
        <dbReference type="EMBL" id="KAK4875534.1"/>
    </source>
</evidence>
<evidence type="ECO:0000256" key="8">
    <source>
        <dbReference type="ARBA" id="ARBA00023134"/>
    </source>
</evidence>
<feature type="domain" description="Tubulin/FtsZ GTPase" evidence="11">
    <location>
        <begin position="48"/>
        <end position="245"/>
    </location>
</feature>
<dbReference type="InterPro" id="IPR037103">
    <property type="entry name" value="Tubulin/FtsZ-like_C"/>
</dbReference>
<dbReference type="CDD" id="cd02186">
    <property type="entry name" value="alpha_tubulin"/>
    <property type="match status" value="1"/>
</dbReference>
<dbReference type="GO" id="GO:0007017">
    <property type="term" value="P:microtubule-based process"/>
    <property type="evidence" value="ECO:0007669"/>
    <property type="project" value="InterPro"/>
</dbReference>
<comment type="similarity">
    <text evidence="1 10">Belongs to the tubulin family.</text>
</comment>
<proteinExistence type="inferred from homology"/>
<accession>A0AAN7SEW8</accession>
<dbReference type="InterPro" id="IPR008280">
    <property type="entry name" value="Tub_FtsZ_C"/>
</dbReference>
<evidence type="ECO:0000256" key="6">
    <source>
        <dbReference type="ARBA" id="ARBA00022801"/>
    </source>
</evidence>
<dbReference type="EMBL" id="JARPUR010000005">
    <property type="protein sequence ID" value="KAK4875534.1"/>
    <property type="molecule type" value="Genomic_DNA"/>
</dbReference>
<evidence type="ECO:0000256" key="9">
    <source>
        <dbReference type="ARBA" id="ARBA00049117"/>
    </source>
</evidence>
<comment type="caution">
    <text evidence="13">The sequence shown here is derived from an EMBL/GenBank/DDBJ whole genome shotgun (WGS) entry which is preliminary data.</text>
</comment>
<dbReference type="GO" id="GO:0005525">
    <property type="term" value="F:GTP binding"/>
    <property type="evidence" value="ECO:0007669"/>
    <property type="project" value="UniProtKB-UniRule"/>
</dbReference>
<dbReference type="InterPro" id="IPR000217">
    <property type="entry name" value="Tubulin"/>
</dbReference>
<keyword evidence="5 10" id="KW-0547">Nucleotide-binding</keyword>
<dbReference type="GO" id="GO:0005737">
    <property type="term" value="C:cytoplasm"/>
    <property type="evidence" value="ECO:0007669"/>
    <property type="project" value="UniProtKB-ARBA"/>
</dbReference>
<dbReference type="GO" id="GO:0046872">
    <property type="term" value="F:metal ion binding"/>
    <property type="evidence" value="ECO:0007669"/>
    <property type="project" value="UniProtKB-KW"/>
</dbReference>
<dbReference type="Proteomes" id="UP001353858">
    <property type="component" value="Unassembled WGS sequence"/>
</dbReference>
<dbReference type="Gene3D" id="1.10.287.600">
    <property type="entry name" value="Helix hairpin bin"/>
    <property type="match status" value="1"/>
</dbReference>
<dbReference type="FunFam" id="3.40.50.1440:FF:000019">
    <property type="entry name" value="Tubulin alpha chain"/>
    <property type="match status" value="1"/>
</dbReference>
<dbReference type="GO" id="GO:0005874">
    <property type="term" value="C:microtubule"/>
    <property type="evidence" value="ECO:0007669"/>
    <property type="project" value="UniProtKB-KW"/>
</dbReference>
<dbReference type="InterPro" id="IPR036525">
    <property type="entry name" value="Tubulin/FtsZ_GTPase_sf"/>
</dbReference>
<dbReference type="SUPFAM" id="SSF55307">
    <property type="entry name" value="Tubulin C-terminal domain-like"/>
    <property type="match status" value="1"/>
</dbReference>
<dbReference type="PANTHER" id="PTHR11588">
    <property type="entry name" value="TUBULIN"/>
    <property type="match status" value="1"/>
</dbReference>
<dbReference type="GO" id="GO:0005200">
    <property type="term" value="F:structural constituent of cytoskeleton"/>
    <property type="evidence" value="ECO:0007669"/>
    <property type="project" value="InterPro"/>
</dbReference>
<evidence type="ECO:0000313" key="14">
    <source>
        <dbReference type="Proteomes" id="UP001353858"/>
    </source>
</evidence>
<evidence type="ECO:0000259" key="11">
    <source>
        <dbReference type="SMART" id="SM00864"/>
    </source>
</evidence>
<keyword evidence="14" id="KW-1185">Reference proteome</keyword>
<dbReference type="InterPro" id="IPR002452">
    <property type="entry name" value="Alpha_tubulin"/>
</dbReference>
<organism evidence="13 14">
    <name type="scientific">Aquatica leii</name>
    <dbReference type="NCBI Taxonomy" id="1421715"/>
    <lineage>
        <taxon>Eukaryota</taxon>
        <taxon>Metazoa</taxon>
        <taxon>Ecdysozoa</taxon>
        <taxon>Arthropoda</taxon>
        <taxon>Hexapoda</taxon>
        <taxon>Insecta</taxon>
        <taxon>Pterygota</taxon>
        <taxon>Neoptera</taxon>
        <taxon>Endopterygota</taxon>
        <taxon>Coleoptera</taxon>
        <taxon>Polyphaga</taxon>
        <taxon>Elateriformia</taxon>
        <taxon>Elateroidea</taxon>
        <taxon>Lampyridae</taxon>
        <taxon>Luciolinae</taxon>
        <taxon>Aquatica</taxon>
    </lineage>
</organism>
<evidence type="ECO:0000256" key="2">
    <source>
        <dbReference type="ARBA" id="ARBA00011747"/>
    </source>
</evidence>
<gene>
    <name evidence="13" type="ORF">RN001_011956</name>
</gene>
<keyword evidence="3 10" id="KW-0493">Microtubule</keyword>
<comment type="catalytic activity">
    <reaction evidence="9">
        <text>GTP + H2O = GDP + phosphate + H(+)</text>
        <dbReference type="Rhea" id="RHEA:19669"/>
        <dbReference type="ChEBI" id="CHEBI:15377"/>
        <dbReference type="ChEBI" id="CHEBI:15378"/>
        <dbReference type="ChEBI" id="CHEBI:37565"/>
        <dbReference type="ChEBI" id="CHEBI:43474"/>
        <dbReference type="ChEBI" id="CHEBI:58189"/>
    </reaction>
    <physiologicalReaction direction="left-to-right" evidence="9">
        <dbReference type="Rhea" id="RHEA:19670"/>
    </physiologicalReaction>
</comment>
<dbReference type="PROSITE" id="PS00227">
    <property type="entry name" value="TUBULIN"/>
    <property type="match status" value="1"/>
</dbReference>
<reference evidence="14" key="1">
    <citation type="submission" date="2023-01" db="EMBL/GenBank/DDBJ databases">
        <title>Key to firefly adult light organ development and bioluminescence: homeobox transcription factors regulate luciferase expression and transportation to peroxisome.</title>
        <authorList>
            <person name="Fu X."/>
        </authorList>
    </citation>
    <scope>NUCLEOTIDE SEQUENCE [LARGE SCALE GENOMIC DNA]</scope>
</reference>